<evidence type="ECO:0000313" key="2">
    <source>
        <dbReference type="Proteomes" id="UP000294919"/>
    </source>
</evidence>
<comment type="caution">
    <text evidence="1">The sequence shown here is derived from an EMBL/GenBank/DDBJ whole genome shotgun (WGS) entry which is preliminary data.</text>
</comment>
<reference evidence="1 2" key="1">
    <citation type="submission" date="2019-03" db="EMBL/GenBank/DDBJ databases">
        <title>Genomic Encyclopedia of Type Strains, Phase IV (KMG-IV): sequencing the most valuable type-strain genomes for metagenomic binning, comparative biology and taxonomic classification.</title>
        <authorList>
            <person name="Goeker M."/>
        </authorList>
    </citation>
    <scope>NUCLEOTIDE SEQUENCE [LARGE SCALE GENOMIC DNA]</scope>
    <source>
        <strain evidence="1 2">DSM 102940</strain>
    </source>
</reference>
<keyword evidence="2" id="KW-1185">Reference proteome</keyword>
<organism evidence="1 2">
    <name type="scientific">Marinisporobacter balticus</name>
    <dbReference type="NCBI Taxonomy" id="2018667"/>
    <lineage>
        <taxon>Bacteria</taxon>
        <taxon>Bacillati</taxon>
        <taxon>Bacillota</taxon>
        <taxon>Clostridia</taxon>
        <taxon>Peptostreptococcales</taxon>
        <taxon>Thermotaleaceae</taxon>
        <taxon>Marinisporobacter</taxon>
    </lineage>
</organism>
<name>A0A4R2KQU8_9FIRM</name>
<evidence type="ECO:0000313" key="1">
    <source>
        <dbReference type="EMBL" id="TCO68975.1"/>
    </source>
</evidence>
<gene>
    <name evidence="1" type="ORF">EV214_1361</name>
</gene>
<dbReference type="OrthoDB" id="95423at2"/>
<dbReference type="Proteomes" id="UP000294919">
    <property type="component" value="Unassembled WGS sequence"/>
</dbReference>
<dbReference type="AlphaFoldDB" id="A0A4R2KQU8"/>
<proteinExistence type="predicted"/>
<accession>A0A4R2KQU8</accession>
<protein>
    <submittedName>
        <fullName evidence="1">Uncharacterized protein</fullName>
    </submittedName>
</protein>
<sequence length="128" mass="14559">MPQEGDSVGLYIKGIDEREAYVKRVNRLDGEENPKVQDPEVKYYGTIHGKEMKLGPKELSFSTVENVLYIKMMDETGIEVMSDNDIHIKTEKNFYAECETMEIESKDKIILATKSSSLIVDEVVHING</sequence>
<dbReference type="EMBL" id="SLWV01000036">
    <property type="protein sequence ID" value="TCO68975.1"/>
    <property type="molecule type" value="Genomic_DNA"/>
</dbReference>
<dbReference type="RefSeq" id="WP_132247838.1">
    <property type="nucleotide sequence ID" value="NZ_SLWV01000036.1"/>
</dbReference>